<dbReference type="InterPro" id="IPR011006">
    <property type="entry name" value="CheY-like_superfamily"/>
</dbReference>
<dbReference type="Gene3D" id="3.40.50.2300">
    <property type="match status" value="1"/>
</dbReference>
<comment type="caution">
    <text evidence="1">The sequence shown here is derived from an EMBL/GenBank/DDBJ whole genome shotgun (WGS) entry which is preliminary data.</text>
</comment>
<organism evidence="1 2">
    <name type="scientific">Kutzneria viridogrisea</name>
    <dbReference type="NCBI Taxonomy" id="47990"/>
    <lineage>
        <taxon>Bacteria</taxon>
        <taxon>Bacillati</taxon>
        <taxon>Actinomycetota</taxon>
        <taxon>Actinomycetes</taxon>
        <taxon>Pseudonocardiales</taxon>
        <taxon>Pseudonocardiaceae</taxon>
        <taxon>Kutzneria</taxon>
    </lineage>
</organism>
<dbReference type="PANTHER" id="PTHR45566">
    <property type="entry name" value="HTH-TYPE TRANSCRIPTIONAL REGULATOR YHJB-RELATED"/>
    <property type="match status" value="1"/>
</dbReference>
<keyword evidence="2" id="KW-1185">Reference proteome</keyword>
<evidence type="ECO:0000313" key="2">
    <source>
        <dbReference type="Proteomes" id="UP000517916"/>
    </source>
</evidence>
<dbReference type="RefSeq" id="WP_025357087.1">
    <property type="nucleotide sequence ID" value="NZ_BAAABQ010000072.1"/>
</dbReference>
<dbReference type="SUPFAM" id="SSF52172">
    <property type="entry name" value="CheY-like"/>
    <property type="match status" value="1"/>
</dbReference>
<name>A0ABR6BYS3_9PSEU</name>
<dbReference type="SUPFAM" id="SSF46894">
    <property type="entry name" value="C-terminal effector domain of the bipartite response regulators"/>
    <property type="match status" value="1"/>
</dbReference>
<sequence>MSSIIGEAQSPNRPAVLVVHQVPFYRIGLSLGLGKEGFDVAEASSLDGTEKAIWDACLVQFDVVGESKGVADLRARYPEAAVVVVVDEPSVTSYRSALAAGADGVAPQDVALPEMINVLKTAMDGRTLLPVSIAHGLVRHPGQAPSELRLPDAAVGWLRALSHGESIASIARSAGYSERQMYRTMQQLYHQIGAKNRQQAIVLATKWGFTAVESG</sequence>
<dbReference type="GO" id="GO:0003677">
    <property type="term" value="F:DNA binding"/>
    <property type="evidence" value="ECO:0007669"/>
    <property type="project" value="UniProtKB-KW"/>
</dbReference>
<reference evidence="1 2" key="1">
    <citation type="submission" date="2020-08" db="EMBL/GenBank/DDBJ databases">
        <title>Genomic Encyclopedia of Archaeal and Bacterial Type Strains, Phase II (KMG-II): from individual species to whole genera.</title>
        <authorList>
            <person name="Goeker M."/>
        </authorList>
    </citation>
    <scope>NUCLEOTIDE SEQUENCE [LARGE SCALE GENOMIC DNA]</scope>
    <source>
        <strain evidence="1 2">DSM 43850</strain>
    </source>
</reference>
<dbReference type="InterPro" id="IPR051015">
    <property type="entry name" value="EvgA-like"/>
</dbReference>
<keyword evidence="1" id="KW-0238">DNA-binding</keyword>
<dbReference type="PANTHER" id="PTHR45566:SF1">
    <property type="entry name" value="HTH-TYPE TRANSCRIPTIONAL REGULATOR YHJB-RELATED"/>
    <property type="match status" value="1"/>
</dbReference>
<evidence type="ECO:0000313" key="1">
    <source>
        <dbReference type="EMBL" id="MBA8932063.1"/>
    </source>
</evidence>
<protein>
    <submittedName>
        <fullName evidence="1">DNA-binding NarL/FixJ family response regulator</fullName>
    </submittedName>
</protein>
<proteinExistence type="predicted"/>
<dbReference type="Proteomes" id="UP000517916">
    <property type="component" value="Unassembled WGS sequence"/>
</dbReference>
<accession>A0ABR6BYS3</accession>
<dbReference type="EMBL" id="JACJID010000010">
    <property type="protein sequence ID" value="MBA8932063.1"/>
    <property type="molecule type" value="Genomic_DNA"/>
</dbReference>
<gene>
    <name evidence="1" type="ORF">BC739_009322</name>
</gene>
<dbReference type="InterPro" id="IPR016032">
    <property type="entry name" value="Sig_transdc_resp-reg_C-effctor"/>
</dbReference>